<dbReference type="RefSeq" id="WP_347327313.1">
    <property type="nucleotide sequence ID" value="NZ_JBCGUH010000025.1"/>
</dbReference>
<accession>A0ABW4RLH5</accession>
<organism evidence="1 2">
    <name type="scientific">Paenibacillus wenxiniae</name>
    <dbReference type="NCBI Taxonomy" id="1636843"/>
    <lineage>
        <taxon>Bacteria</taxon>
        <taxon>Bacillati</taxon>
        <taxon>Bacillota</taxon>
        <taxon>Bacilli</taxon>
        <taxon>Bacillales</taxon>
        <taxon>Paenibacillaceae</taxon>
        <taxon>Paenibacillus</taxon>
    </lineage>
</organism>
<evidence type="ECO:0000313" key="1">
    <source>
        <dbReference type="EMBL" id="MFD1887172.1"/>
    </source>
</evidence>
<reference evidence="2" key="1">
    <citation type="journal article" date="2019" name="Int. J. Syst. Evol. Microbiol.">
        <title>The Global Catalogue of Microorganisms (GCM) 10K type strain sequencing project: providing services to taxonomists for standard genome sequencing and annotation.</title>
        <authorList>
            <consortium name="The Broad Institute Genomics Platform"/>
            <consortium name="The Broad Institute Genome Sequencing Center for Infectious Disease"/>
            <person name="Wu L."/>
            <person name="Ma J."/>
        </authorList>
    </citation>
    <scope>NUCLEOTIDE SEQUENCE [LARGE SCALE GENOMIC DNA]</scope>
    <source>
        <strain evidence="2">CCUG 54950</strain>
    </source>
</reference>
<sequence>MIDPNPIVIKENITLTRQFSPYFFYRYGTAVQFEQARQLYYKSLTAPQQQQFDQAVTRFQMEPNSRIGRGEIWPYLTVLAMNERYKDE</sequence>
<keyword evidence="2" id="KW-1185">Reference proteome</keyword>
<evidence type="ECO:0000313" key="2">
    <source>
        <dbReference type="Proteomes" id="UP001597233"/>
    </source>
</evidence>
<name>A0ABW4RLH5_9BACL</name>
<dbReference type="Proteomes" id="UP001597233">
    <property type="component" value="Unassembled WGS sequence"/>
</dbReference>
<proteinExistence type="predicted"/>
<comment type="caution">
    <text evidence="1">The sequence shown here is derived from an EMBL/GenBank/DDBJ whole genome shotgun (WGS) entry which is preliminary data.</text>
</comment>
<dbReference type="EMBL" id="JBHUEH010000023">
    <property type="protein sequence ID" value="MFD1887172.1"/>
    <property type="molecule type" value="Genomic_DNA"/>
</dbReference>
<gene>
    <name evidence="1" type="ORF">ACFSC9_16895</name>
</gene>
<protein>
    <submittedName>
        <fullName evidence="1">Uncharacterized protein</fullName>
    </submittedName>
</protein>